<evidence type="ECO:0000256" key="4">
    <source>
        <dbReference type="ARBA" id="ARBA00022771"/>
    </source>
</evidence>
<dbReference type="GO" id="GO:0000981">
    <property type="term" value="F:DNA-binding transcription factor activity, RNA polymerase II-specific"/>
    <property type="evidence" value="ECO:0007669"/>
    <property type="project" value="InterPro"/>
</dbReference>
<dbReference type="InterPro" id="IPR013087">
    <property type="entry name" value="Znf_C2H2_type"/>
</dbReference>
<feature type="transmembrane region" description="Helical" evidence="9">
    <location>
        <begin position="1095"/>
        <end position="1113"/>
    </location>
</feature>
<evidence type="ECO:0000313" key="11">
    <source>
        <dbReference type="EMBL" id="CAI4035403.1"/>
    </source>
</evidence>
<dbReference type="SUPFAM" id="SSF57667">
    <property type="entry name" value="beta-beta-alpha zinc fingers"/>
    <property type="match status" value="1"/>
</dbReference>
<reference evidence="11" key="1">
    <citation type="submission" date="2022-10" db="EMBL/GenBank/DDBJ databases">
        <authorList>
            <person name="Byrne P K."/>
        </authorList>
    </citation>
    <scope>NUCLEOTIDE SEQUENCE</scope>
    <source>
        <strain evidence="11">IFO1815</strain>
    </source>
</reference>
<evidence type="ECO:0000256" key="2">
    <source>
        <dbReference type="ARBA" id="ARBA00022723"/>
    </source>
</evidence>
<dbReference type="SMART" id="SM00355">
    <property type="entry name" value="ZnF_C2H2"/>
    <property type="match status" value="2"/>
</dbReference>
<proteinExistence type="predicted"/>
<evidence type="ECO:0000256" key="3">
    <source>
        <dbReference type="ARBA" id="ARBA00022737"/>
    </source>
</evidence>
<evidence type="ECO:0000313" key="12">
    <source>
        <dbReference type="Proteomes" id="UP001161438"/>
    </source>
</evidence>
<dbReference type="RefSeq" id="XP_056078523.1">
    <property type="nucleotide sequence ID" value="XM_056224623.1"/>
</dbReference>
<feature type="region of interest" description="Disordered" evidence="8">
    <location>
        <begin position="159"/>
        <end position="202"/>
    </location>
</feature>
<keyword evidence="3" id="KW-0677">Repeat</keyword>
<dbReference type="GO" id="GO:0008270">
    <property type="term" value="F:zinc ion binding"/>
    <property type="evidence" value="ECO:0007669"/>
    <property type="project" value="UniProtKB-KW"/>
</dbReference>
<feature type="compositionally biased region" description="Low complexity" evidence="8">
    <location>
        <begin position="325"/>
        <end position="346"/>
    </location>
</feature>
<organism evidence="11 12">
    <name type="scientific">Saccharomyces mikatae IFO 1815</name>
    <dbReference type="NCBI Taxonomy" id="226126"/>
    <lineage>
        <taxon>Eukaryota</taxon>
        <taxon>Fungi</taxon>
        <taxon>Dikarya</taxon>
        <taxon>Ascomycota</taxon>
        <taxon>Saccharomycotina</taxon>
        <taxon>Saccharomycetes</taxon>
        <taxon>Saccharomycetales</taxon>
        <taxon>Saccharomycetaceae</taxon>
        <taxon>Saccharomyces</taxon>
    </lineage>
</organism>
<dbReference type="PROSITE" id="PS50157">
    <property type="entry name" value="ZINC_FINGER_C2H2_2"/>
    <property type="match status" value="2"/>
</dbReference>
<dbReference type="GO" id="GO:0000785">
    <property type="term" value="C:chromatin"/>
    <property type="evidence" value="ECO:0007669"/>
    <property type="project" value="TreeGrafter"/>
</dbReference>
<gene>
    <name evidence="11" type="primary">SMKI13G0510</name>
    <name evidence="11" type="ORF">SMKI_13G0510</name>
</gene>
<comment type="subcellular location">
    <subcellularLocation>
        <location evidence="1">Nucleus</location>
    </subcellularLocation>
</comment>
<dbReference type="GO" id="GO:0005634">
    <property type="term" value="C:nucleus"/>
    <property type="evidence" value="ECO:0007669"/>
    <property type="project" value="UniProtKB-SubCell"/>
</dbReference>
<dbReference type="InterPro" id="IPR051059">
    <property type="entry name" value="VerF-like"/>
</dbReference>
<feature type="region of interest" description="Disordered" evidence="8">
    <location>
        <begin position="325"/>
        <end position="347"/>
    </location>
</feature>
<evidence type="ECO:0000256" key="5">
    <source>
        <dbReference type="ARBA" id="ARBA00022833"/>
    </source>
</evidence>
<feature type="compositionally biased region" description="Polar residues" evidence="8">
    <location>
        <begin position="179"/>
        <end position="189"/>
    </location>
</feature>
<evidence type="ECO:0000256" key="6">
    <source>
        <dbReference type="ARBA" id="ARBA00023242"/>
    </source>
</evidence>
<protein>
    <recommendedName>
        <fullName evidence="10">C2H2-type domain-containing protein</fullName>
    </recommendedName>
</protein>
<accession>A0AA35ISM1</accession>
<keyword evidence="6" id="KW-0539">Nucleus</keyword>
<feature type="domain" description="C2H2-type" evidence="10">
    <location>
        <begin position="61"/>
        <end position="88"/>
    </location>
</feature>
<dbReference type="Pfam" id="PF00096">
    <property type="entry name" value="zf-C2H2"/>
    <property type="match status" value="1"/>
</dbReference>
<evidence type="ECO:0000256" key="1">
    <source>
        <dbReference type="ARBA" id="ARBA00004123"/>
    </source>
</evidence>
<sequence>MSSEDFKELPIKRDIFSTILVDRPPSLSAPPCVGSTGDDETQVLPIPKKSRTIKTDKPRPFLCHICTRGFVRQEHLKRHQRAHTNEKPFLCVFCGRCFARRDLVLRHQHKLHSALVSKESVNSKDKTQIDGINDKNIIQIQGNKQTILPTPSNPLAKTAAQLKKAAKEKKNGKQEKLDTSPSYSMSSHSAEIPPLAGNSSTPAMLQEIEPSSHFPPGPDVNIPTRSKRHASFSASSAFTYSSDNFQKLHQQTKSDFDELQESVPHQVGFSTPQLTAQQLIENAIESGVVDLETLDLPPFLSLDGLPPPSSSAAAVGSEQIELYPSSTTGTTSCTNTTPNQAATAPPSHLPIGRESSSLFLANTPYLSDFLTMGSSYGGSGGFVKSITADPSLDYFNYKSSAHSDTKHINSSVNISVSKSKSNDNDNPIEKIQRNNNVSNETIHYSDIQTHHVDAHDDSFIESEEWLSKFIMDSQIDNDLKLSISHFNDIGFNNLHSQNPTTRSEPRNMHNENKNIDQSANKLQSISANISPTEHFSLFKTKPKKVITKFLSDDKIPSTASPSSSSSPVQFGKKNVDINEFLLDESVSNLFTTRQIDLFKKNVDLYSPLFQNQKQSLSPTALTPSLTMQTTSTVSSEKKDSPKKLAFFTEQLRNLIIKENNLKSNLFPTVDELNHYVNLYQMEFHKYFPFIHLYSILPSSENYPLVISISMIGALYGFHSTHALLLSKIARTRIRIFLENTRSNHDKTPIWLMQALVLLTFTSIFSNDMNAFRTVNTQIMILVQLIKIAKLNFPLENFIKPPIESDHVLEYQDNPAVLIEFKAQYNTREQINRNFKYFILAQSRIRICHIVLLISNLFKSLVDFDCCFHSIDLKCGVPCYNEVLFFCENSEIWNEHLSRFNIVLDSKFSLIEVSNGESNYEKCLMYLSNGNPYLYENAKVSFKTLLSLLISIHEKINIERDVLKDSYEGDFHTKDVQWRIHSRPLVATMLKHWELLYIKNGGILALSDENLPIINTNPSFRLIIPLYFFAKLRKCLDIAPTLRFIWNQDWNSMNSSLEKVCYEWESLREATEYAVSVVTFWIDTVSVMKGKSTQTPIFTITCIFVSILVIAGYMKRLEDFAQNQNSDTMIGSLKSTDRILWLKAFKTLKRIESHLSEREYKLQTFAEFLRVPDNGSLDIESLDSSLIEKALNPHAVTNNALDIITRTRLSSRTLYCGARILGDTPVWPVSLLFAHALQSRAIYNINHRKSVNNI</sequence>
<dbReference type="GO" id="GO:0000978">
    <property type="term" value="F:RNA polymerase II cis-regulatory region sequence-specific DNA binding"/>
    <property type="evidence" value="ECO:0007669"/>
    <property type="project" value="InterPro"/>
</dbReference>
<keyword evidence="5" id="KW-0862">Zinc</keyword>
<keyword evidence="9" id="KW-0812">Transmembrane</keyword>
<keyword evidence="9" id="KW-0472">Membrane</keyword>
<feature type="compositionally biased region" description="Basic and acidic residues" evidence="8">
    <location>
        <begin position="168"/>
        <end position="178"/>
    </location>
</feature>
<dbReference type="PROSITE" id="PS00028">
    <property type="entry name" value="ZINC_FINGER_C2H2_1"/>
    <property type="match status" value="2"/>
</dbReference>
<dbReference type="EMBL" id="OX365769">
    <property type="protein sequence ID" value="CAI4035403.1"/>
    <property type="molecule type" value="Genomic_DNA"/>
</dbReference>
<dbReference type="PANTHER" id="PTHR40626:SF13">
    <property type="entry name" value="RESPIRATION FACTOR 2-RELATED"/>
    <property type="match status" value="1"/>
</dbReference>
<dbReference type="InterPro" id="IPR036236">
    <property type="entry name" value="Znf_C2H2_sf"/>
</dbReference>
<dbReference type="Gene3D" id="3.30.160.60">
    <property type="entry name" value="Classic Zinc Finger"/>
    <property type="match status" value="2"/>
</dbReference>
<evidence type="ECO:0000256" key="8">
    <source>
        <dbReference type="SAM" id="MobiDB-lite"/>
    </source>
</evidence>
<evidence type="ECO:0000256" key="9">
    <source>
        <dbReference type="SAM" id="Phobius"/>
    </source>
</evidence>
<name>A0AA35ISM1_SACMI</name>
<dbReference type="AlphaFoldDB" id="A0AA35ISM1"/>
<feature type="domain" description="C2H2-type" evidence="10">
    <location>
        <begin position="89"/>
        <end position="117"/>
    </location>
</feature>
<dbReference type="PANTHER" id="PTHR40626">
    <property type="entry name" value="MIP31509P"/>
    <property type="match status" value="1"/>
</dbReference>
<dbReference type="Proteomes" id="UP001161438">
    <property type="component" value="Chromosome 13"/>
</dbReference>
<dbReference type="CDD" id="cd12148">
    <property type="entry name" value="fungal_TF_MHR"/>
    <property type="match status" value="1"/>
</dbReference>
<keyword evidence="4 7" id="KW-0863">Zinc-finger</keyword>
<evidence type="ECO:0000256" key="7">
    <source>
        <dbReference type="PROSITE-ProRule" id="PRU00042"/>
    </source>
</evidence>
<keyword evidence="12" id="KW-1185">Reference proteome</keyword>
<evidence type="ECO:0000259" key="10">
    <source>
        <dbReference type="PROSITE" id="PS50157"/>
    </source>
</evidence>
<dbReference type="GeneID" id="80920277"/>
<keyword evidence="2" id="KW-0479">Metal-binding</keyword>
<keyword evidence="9" id="KW-1133">Transmembrane helix</keyword>
<dbReference type="FunFam" id="3.30.160.60:FF:002058">
    <property type="entry name" value="YML081W-like protein"/>
    <property type="match status" value="1"/>
</dbReference>